<dbReference type="Pfam" id="PF00389">
    <property type="entry name" value="2-Hacid_dh"/>
    <property type="match status" value="1"/>
</dbReference>
<evidence type="ECO:0000256" key="2">
    <source>
        <dbReference type="ARBA" id="ARBA00023027"/>
    </source>
</evidence>
<dbReference type="Gene3D" id="3.40.50.720">
    <property type="entry name" value="NAD(P)-binding Rossmann-like Domain"/>
    <property type="match status" value="2"/>
</dbReference>
<dbReference type="SUPFAM" id="SSF51735">
    <property type="entry name" value="NAD(P)-binding Rossmann-fold domains"/>
    <property type="match status" value="1"/>
</dbReference>
<dbReference type="PANTHER" id="PTHR10996:SF178">
    <property type="entry name" value="2-HYDROXYACID DEHYDROGENASE YGL185C-RELATED"/>
    <property type="match status" value="1"/>
</dbReference>
<dbReference type="SUPFAM" id="SSF52283">
    <property type="entry name" value="Formate/glycerate dehydrogenase catalytic domain-like"/>
    <property type="match status" value="1"/>
</dbReference>
<comment type="similarity">
    <text evidence="3">Belongs to the D-isomer specific 2-hydroxyacid dehydrogenase family.</text>
</comment>
<keyword evidence="1 3" id="KW-0560">Oxidoreductase</keyword>
<proteinExistence type="inferred from homology"/>
<dbReference type="InterPro" id="IPR029752">
    <property type="entry name" value="D-isomer_DH_CS1"/>
</dbReference>
<evidence type="ECO:0000313" key="7">
    <source>
        <dbReference type="Proteomes" id="UP000786387"/>
    </source>
</evidence>
<dbReference type="PANTHER" id="PTHR10996">
    <property type="entry name" value="2-HYDROXYACID DEHYDROGENASE-RELATED"/>
    <property type="match status" value="1"/>
</dbReference>
<dbReference type="Proteomes" id="UP000786387">
    <property type="component" value="Unassembled WGS sequence"/>
</dbReference>
<reference evidence="6 7" key="1">
    <citation type="submission" date="2020-02" db="EMBL/GenBank/DDBJ databases">
        <title>Synteny-based analysis reveals conserved mechanism for high triclosan tolerance in Pseudomonas, as well as instances of horizontal transfer.</title>
        <authorList>
            <person name="Mcfarland A.G."/>
            <person name="Bertucci H.K."/>
            <person name="Litmann E."/>
            <person name="Shen J."/>
            <person name="Huttenhower C."/>
            <person name="Hartmann E.M."/>
        </authorList>
    </citation>
    <scope>NUCLEOTIDE SEQUENCE [LARGE SCALE GENOMIC DNA]</scope>
    <source>
        <strain evidence="6 7">115A1</strain>
    </source>
</reference>
<evidence type="ECO:0000256" key="3">
    <source>
        <dbReference type="RuleBase" id="RU003719"/>
    </source>
</evidence>
<dbReference type="InterPro" id="IPR006139">
    <property type="entry name" value="D-isomer_2_OHA_DH_cat_dom"/>
</dbReference>
<name>A0ABR5Z5R5_9GAMM</name>
<keyword evidence="7" id="KW-1185">Reference proteome</keyword>
<keyword evidence="2" id="KW-0520">NAD</keyword>
<evidence type="ECO:0000259" key="5">
    <source>
        <dbReference type="Pfam" id="PF02826"/>
    </source>
</evidence>
<accession>A0ABR5Z5R5</accession>
<dbReference type="InterPro" id="IPR036291">
    <property type="entry name" value="NAD(P)-bd_dom_sf"/>
</dbReference>
<evidence type="ECO:0000313" key="6">
    <source>
        <dbReference type="EMBL" id="MBA1275556.1"/>
    </source>
</evidence>
<gene>
    <name evidence="6" type="ORF">G7026_19615</name>
</gene>
<dbReference type="EMBL" id="JAAMRF010000011">
    <property type="protein sequence ID" value="MBA1275556.1"/>
    <property type="molecule type" value="Genomic_DNA"/>
</dbReference>
<organism evidence="6 7">
    <name type="scientific">Stutzerimonas azotifigens</name>
    <dbReference type="NCBI Taxonomy" id="291995"/>
    <lineage>
        <taxon>Bacteria</taxon>
        <taxon>Pseudomonadati</taxon>
        <taxon>Pseudomonadota</taxon>
        <taxon>Gammaproteobacteria</taxon>
        <taxon>Pseudomonadales</taxon>
        <taxon>Pseudomonadaceae</taxon>
        <taxon>Stutzerimonas</taxon>
    </lineage>
</organism>
<protein>
    <submittedName>
        <fullName evidence="6">2-hydroxyacid dehydrogenase</fullName>
    </submittedName>
</protein>
<dbReference type="CDD" id="cd12156">
    <property type="entry name" value="HPPR"/>
    <property type="match status" value="1"/>
</dbReference>
<dbReference type="InterPro" id="IPR006140">
    <property type="entry name" value="D-isomer_DH_NAD-bd"/>
</dbReference>
<dbReference type="InterPro" id="IPR050223">
    <property type="entry name" value="D-isomer_2-hydroxyacid_DH"/>
</dbReference>
<feature type="domain" description="D-isomer specific 2-hydroxyacid dehydrogenase NAD-binding" evidence="5">
    <location>
        <begin position="108"/>
        <end position="279"/>
    </location>
</feature>
<dbReference type="Pfam" id="PF02826">
    <property type="entry name" value="2-Hacid_dh_C"/>
    <property type="match status" value="1"/>
</dbReference>
<evidence type="ECO:0000256" key="1">
    <source>
        <dbReference type="ARBA" id="ARBA00023002"/>
    </source>
</evidence>
<comment type="caution">
    <text evidence="6">The sequence shown here is derived from an EMBL/GenBank/DDBJ whole genome shotgun (WGS) entry which is preliminary data.</text>
</comment>
<feature type="domain" description="D-isomer specific 2-hydroxyacid dehydrogenase catalytic" evidence="4">
    <location>
        <begin position="6"/>
        <end position="310"/>
    </location>
</feature>
<dbReference type="PROSITE" id="PS00065">
    <property type="entry name" value="D_2_HYDROXYACID_DH_1"/>
    <property type="match status" value="1"/>
</dbReference>
<sequence>MKPQLLILAPLSADSLERISQGYDTLYAPDAASRDKAVIEHGATIQAVLTIGTIGLSADEIERMPQLSFVAALGVGYEKIDLDAARARGIVIANGAGSNAACVADHAMALLLAVIRDLNRLDRLCREGVWRDALPMQDGVTGKRLGILGLGSIGEQLARRATAFDMSVGYHSRRARNDYAYRYFADVHELAHWCDCLVVAIPGGAATHHMVDASVLQALGPEGYLVNVARGSVVDTAALAHALEEKQIAGAALDVYESEPEPPQALLHLDNLILTPHVGGRSPQALEQSIQLFLQNIDRHFAGEPPLTPV</sequence>
<dbReference type="RefSeq" id="WP_181072667.1">
    <property type="nucleotide sequence ID" value="NZ_JAAMRF010000011.1"/>
</dbReference>
<evidence type="ECO:0000259" key="4">
    <source>
        <dbReference type="Pfam" id="PF00389"/>
    </source>
</evidence>